<feature type="compositionally biased region" description="Polar residues" evidence="1">
    <location>
        <begin position="68"/>
        <end position="84"/>
    </location>
</feature>
<keyword evidence="3" id="KW-1185">Reference proteome</keyword>
<dbReference type="AlphaFoldDB" id="A0AAD9QJS4"/>
<feature type="compositionally biased region" description="Basic and acidic residues" evidence="1">
    <location>
        <begin position="86"/>
        <end position="95"/>
    </location>
</feature>
<dbReference type="Proteomes" id="UP001249851">
    <property type="component" value="Unassembled WGS sequence"/>
</dbReference>
<evidence type="ECO:0000256" key="1">
    <source>
        <dbReference type="SAM" id="MobiDB-lite"/>
    </source>
</evidence>
<protein>
    <submittedName>
        <fullName evidence="2">Uncharacterized protein</fullName>
    </submittedName>
</protein>
<sequence>MALRSLTKAPKLCLVYFSSDKSTCIVETKRLRDRETQKFIDFEPPKMTIATLRNRGKELEAMVIASGKPQNGTKRTTDGPVSSPQRKKEDRPEKDEVQLLSEFRHEQEWKQAESRKKRDSVRRQIISGDASIQCDIRVVSRSAVCTSDASVQTEYYDVTSELQQQIRNLAQVVKQLTSLKFIHQHEPKILASPDDPLSDPVLDPALSANAASANPTESPVQPTRNHNHKELSPLCPPLLAPTRQPLLSIDQNVPLQSSTRSHGPTNEQRRNVAVIVDMGKDMSTVALACMDVLFTDDEMARCNTSGSKGFEQLDSSKLSFLFSALKNKFDSPMFGEKWNQTHERHAEREKNKHKPRKQIDVVFISCISGINITAIHSSEDALIQSTFTSSRVEI</sequence>
<feature type="region of interest" description="Disordered" evidence="1">
    <location>
        <begin position="209"/>
        <end position="237"/>
    </location>
</feature>
<dbReference type="EMBL" id="JARQWQ010000028">
    <property type="protein sequence ID" value="KAK2562604.1"/>
    <property type="molecule type" value="Genomic_DNA"/>
</dbReference>
<evidence type="ECO:0000313" key="2">
    <source>
        <dbReference type="EMBL" id="KAK2562604.1"/>
    </source>
</evidence>
<reference evidence="2" key="1">
    <citation type="journal article" date="2023" name="G3 (Bethesda)">
        <title>Whole genome assembly and annotation of the endangered Caribbean coral Acropora cervicornis.</title>
        <authorList>
            <person name="Selwyn J.D."/>
            <person name="Vollmer S.V."/>
        </authorList>
    </citation>
    <scope>NUCLEOTIDE SEQUENCE</scope>
    <source>
        <strain evidence="2">K2</strain>
    </source>
</reference>
<gene>
    <name evidence="2" type="ORF">P5673_014290</name>
</gene>
<evidence type="ECO:0000313" key="3">
    <source>
        <dbReference type="Proteomes" id="UP001249851"/>
    </source>
</evidence>
<organism evidence="2 3">
    <name type="scientific">Acropora cervicornis</name>
    <name type="common">Staghorn coral</name>
    <dbReference type="NCBI Taxonomy" id="6130"/>
    <lineage>
        <taxon>Eukaryota</taxon>
        <taxon>Metazoa</taxon>
        <taxon>Cnidaria</taxon>
        <taxon>Anthozoa</taxon>
        <taxon>Hexacorallia</taxon>
        <taxon>Scleractinia</taxon>
        <taxon>Astrocoeniina</taxon>
        <taxon>Acroporidae</taxon>
        <taxon>Acropora</taxon>
    </lineage>
</organism>
<comment type="caution">
    <text evidence="2">The sequence shown here is derived from an EMBL/GenBank/DDBJ whole genome shotgun (WGS) entry which is preliminary data.</text>
</comment>
<proteinExistence type="predicted"/>
<reference evidence="2" key="2">
    <citation type="journal article" date="2023" name="Science">
        <title>Genomic signatures of disease resistance in endangered staghorn corals.</title>
        <authorList>
            <person name="Vollmer S.V."/>
            <person name="Selwyn J.D."/>
            <person name="Despard B.A."/>
            <person name="Roesel C.L."/>
        </authorList>
    </citation>
    <scope>NUCLEOTIDE SEQUENCE</scope>
    <source>
        <strain evidence="2">K2</strain>
    </source>
</reference>
<feature type="region of interest" description="Disordered" evidence="1">
    <location>
        <begin position="64"/>
        <end position="95"/>
    </location>
</feature>
<name>A0AAD9QJS4_ACRCE</name>
<accession>A0AAD9QJS4</accession>